<dbReference type="SMART" id="SM00248">
    <property type="entry name" value="ANK"/>
    <property type="match status" value="2"/>
</dbReference>
<evidence type="ECO:0000313" key="21">
    <source>
        <dbReference type="Proteomes" id="UP001152795"/>
    </source>
</evidence>
<dbReference type="GO" id="GO:0019677">
    <property type="term" value="P:NAD+ catabolic process"/>
    <property type="evidence" value="ECO:0007669"/>
    <property type="project" value="TreeGrafter"/>
</dbReference>
<dbReference type="Pfam" id="PF12796">
    <property type="entry name" value="Ank_2"/>
    <property type="match status" value="1"/>
</dbReference>
<dbReference type="Gene3D" id="3.90.79.10">
    <property type="entry name" value="Nucleoside Triphosphate Pyrophosphohydrolase"/>
    <property type="match status" value="1"/>
</dbReference>
<comment type="caution">
    <text evidence="20">The sequence shown here is derived from an EMBL/GenBank/DDBJ whole genome shotgun (WGS) entry which is preliminary data.</text>
</comment>
<evidence type="ECO:0000256" key="10">
    <source>
        <dbReference type="ARBA" id="ARBA00023027"/>
    </source>
</evidence>
<dbReference type="NCBIfam" id="NF001299">
    <property type="entry name" value="PRK00241.1"/>
    <property type="match status" value="1"/>
</dbReference>
<keyword evidence="10" id="KW-0520">NAD</keyword>
<dbReference type="PROSITE" id="PS51462">
    <property type="entry name" value="NUDIX"/>
    <property type="match status" value="1"/>
</dbReference>
<dbReference type="CDD" id="cd03429">
    <property type="entry name" value="NUDIX_NADH_pyrophosphatase_Nudt13"/>
    <property type="match status" value="1"/>
</dbReference>
<evidence type="ECO:0000256" key="7">
    <source>
        <dbReference type="ARBA" id="ARBA00022801"/>
    </source>
</evidence>
<evidence type="ECO:0000256" key="17">
    <source>
        <dbReference type="ARBA" id="ARBA00047501"/>
    </source>
</evidence>
<protein>
    <recommendedName>
        <fullName evidence="12">NAD-capped RNA hydrolase NUDT12</fullName>
        <ecNumber evidence="5">3.6.1.22</ecNumber>
    </recommendedName>
    <alternativeName>
        <fullName evidence="13">NADH pyrophosphatase NUDT12</fullName>
    </alternativeName>
    <alternativeName>
        <fullName evidence="14">Nucleoside diphosphate-linked moiety X motif 12</fullName>
    </alternativeName>
</protein>
<dbReference type="InterPro" id="IPR015797">
    <property type="entry name" value="NUDIX_hydrolase-like_dom_sf"/>
</dbReference>
<evidence type="ECO:0000256" key="12">
    <source>
        <dbReference type="ARBA" id="ARBA00023869"/>
    </source>
</evidence>
<dbReference type="OrthoDB" id="447842at2759"/>
<dbReference type="PANTHER" id="PTHR42904:SF6">
    <property type="entry name" value="NAD-CAPPED RNA HYDROLASE NUDT12"/>
    <property type="match status" value="1"/>
</dbReference>
<comment type="catalytic activity">
    <reaction evidence="18">
        <text>NAD(+) + H2O = beta-nicotinamide D-ribonucleotide + AMP + 2 H(+)</text>
        <dbReference type="Rhea" id="RHEA:11800"/>
        <dbReference type="ChEBI" id="CHEBI:14649"/>
        <dbReference type="ChEBI" id="CHEBI:15377"/>
        <dbReference type="ChEBI" id="CHEBI:15378"/>
        <dbReference type="ChEBI" id="CHEBI:57540"/>
        <dbReference type="ChEBI" id="CHEBI:456215"/>
        <dbReference type="EC" id="3.6.1.22"/>
    </reaction>
    <physiologicalReaction direction="left-to-right" evidence="18">
        <dbReference type="Rhea" id="RHEA:11801"/>
    </physiologicalReaction>
</comment>
<evidence type="ECO:0000256" key="14">
    <source>
        <dbReference type="ARBA" id="ARBA00031178"/>
    </source>
</evidence>
<dbReference type="InterPro" id="IPR000086">
    <property type="entry name" value="NUDIX_hydrolase_dom"/>
</dbReference>
<dbReference type="GO" id="GO:0046872">
    <property type="term" value="F:metal ion binding"/>
    <property type="evidence" value="ECO:0007669"/>
    <property type="project" value="UniProtKB-KW"/>
</dbReference>
<dbReference type="InterPro" id="IPR050241">
    <property type="entry name" value="NAD-cap_RNA_hydrolase_NudC"/>
</dbReference>
<evidence type="ECO:0000256" key="13">
    <source>
        <dbReference type="ARBA" id="ARBA00030313"/>
    </source>
</evidence>
<evidence type="ECO:0000256" key="9">
    <source>
        <dbReference type="ARBA" id="ARBA00022857"/>
    </source>
</evidence>
<keyword evidence="6" id="KW-0479">Metal-binding</keyword>
<dbReference type="InterPro" id="IPR020084">
    <property type="entry name" value="NUDIX_hydrolase_CS"/>
</dbReference>
<keyword evidence="8" id="KW-0460">Magnesium</keyword>
<dbReference type="GO" id="GO:0006742">
    <property type="term" value="P:NADP+ catabolic process"/>
    <property type="evidence" value="ECO:0007669"/>
    <property type="project" value="TreeGrafter"/>
</dbReference>
<evidence type="ECO:0000256" key="6">
    <source>
        <dbReference type="ARBA" id="ARBA00022723"/>
    </source>
</evidence>
<evidence type="ECO:0000256" key="8">
    <source>
        <dbReference type="ARBA" id="ARBA00022842"/>
    </source>
</evidence>
<dbReference type="InterPro" id="IPR002110">
    <property type="entry name" value="Ankyrin_rpt"/>
</dbReference>
<dbReference type="PANTHER" id="PTHR42904">
    <property type="entry name" value="NUDIX HYDROLASE, NUDC SUBFAMILY"/>
    <property type="match status" value="1"/>
</dbReference>
<dbReference type="Pfam" id="PF09296">
    <property type="entry name" value="NUDIX-like"/>
    <property type="match status" value="1"/>
</dbReference>
<dbReference type="EMBL" id="CACRXK020010709">
    <property type="protein sequence ID" value="CAB4019957.1"/>
    <property type="molecule type" value="Genomic_DNA"/>
</dbReference>
<dbReference type="InterPro" id="IPR015375">
    <property type="entry name" value="NADH_PPase-like_N"/>
</dbReference>
<proteinExistence type="inferred from homology"/>
<gene>
    <name evidence="20" type="ORF">PACLA_8A068820</name>
</gene>
<evidence type="ECO:0000256" key="11">
    <source>
        <dbReference type="ARBA" id="ARBA00023679"/>
    </source>
</evidence>
<evidence type="ECO:0000313" key="20">
    <source>
        <dbReference type="EMBL" id="CAB4019957.1"/>
    </source>
</evidence>
<evidence type="ECO:0000256" key="19">
    <source>
        <dbReference type="ARBA" id="ARBA00049264"/>
    </source>
</evidence>
<evidence type="ECO:0000256" key="16">
    <source>
        <dbReference type="ARBA" id="ARBA00046702"/>
    </source>
</evidence>
<evidence type="ECO:0000256" key="2">
    <source>
        <dbReference type="ARBA" id="ARBA00001947"/>
    </source>
</evidence>
<keyword evidence="9" id="KW-0521">NADP</keyword>
<accession>A0A7D9J1V2</accession>
<dbReference type="InterPro" id="IPR036770">
    <property type="entry name" value="Ankyrin_rpt-contain_sf"/>
</dbReference>
<dbReference type="AlphaFoldDB" id="A0A7D9J1V2"/>
<evidence type="ECO:0000256" key="15">
    <source>
        <dbReference type="ARBA" id="ARBA00045837"/>
    </source>
</evidence>
<comment type="subunit">
    <text evidence="16">Homodimer. Homodimerization is essential for its catalytic activity and protein stability. Interacts (via ANK repeats) with BLMH.</text>
</comment>
<name>A0A7D9J1V2_PARCT</name>
<comment type="catalytic activity">
    <reaction evidence="19">
        <text>NADH + H2O = reduced beta-nicotinamide D-ribonucleotide + AMP + 2 H(+)</text>
        <dbReference type="Rhea" id="RHEA:48868"/>
        <dbReference type="ChEBI" id="CHEBI:15377"/>
        <dbReference type="ChEBI" id="CHEBI:15378"/>
        <dbReference type="ChEBI" id="CHEBI:57945"/>
        <dbReference type="ChEBI" id="CHEBI:90832"/>
        <dbReference type="ChEBI" id="CHEBI:456215"/>
        <dbReference type="EC" id="3.6.1.22"/>
    </reaction>
    <physiologicalReaction direction="left-to-right" evidence="19">
        <dbReference type="Rhea" id="RHEA:48869"/>
    </physiologicalReaction>
</comment>
<dbReference type="PROSITE" id="PS00893">
    <property type="entry name" value="NUDIX_BOX"/>
    <property type="match status" value="1"/>
</dbReference>
<dbReference type="GO" id="GO:0035529">
    <property type="term" value="F:NADH pyrophosphatase activity"/>
    <property type="evidence" value="ECO:0007669"/>
    <property type="project" value="TreeGrafter"/>
</dbReference>
<dbReference type="Pfam" id="PF00293">
    <property type="entry name" value="NUDIX"/>
    <property type="match status" value="1"/>
</dbReference>
<reference evidence="20" key="1">
    <citation type="submission" date="2020-04" db="EMBL/GenBank/DDBJ databases">
        <authorList>
            <person name="Alioto T."/>
            <person name="Alioto T."/>
            <person name="Gomez Garrido J."/>
        </authorList>
    </citation>
    <scope>NUCLEOTIDE SEQUENCE</scope>
    <source>
        <strain evidence="20">A484AB</strain>
    </source>
</reference>
<evidence type="ECO:0000256" key="18">
    <source>
        <dbReference type="ARBA" id="ARBA00049196"/>
    </source>
</evidence>
<comment type="catalytic activity">
    <reaction evidence="11">
        <text>a 5'-end NAD(+)-phospho-ribonucleoside in mRNA + H2O = a 5'-end phospho-adenosine-phospho-ribonucleoside in mRNA + beta-nicotinamide D-ribonucleotide + 2 H(+)</text>
        <dbReference type="Rhea" id="RHEA:60876"/>
        <dbReference type="Rhea" id="RHEA-COMP:15698"/>
        <dbReference type="Rhea" id="RHEA-COMP:15719"/>
        <dbReference type="ChEBI" id="CHEBI:14649"/>
        <dbReference type="ChEBI" id="CHEBI:15377"/>
        <dbReference type="ChEBI" id="CHEBI:15378"/>
        <dbReference type="ChEBI" id="CHEBI:144029"/>
        <dbReference type="ChEBI" id="CHEBI:144051"/>
    </reaction>
    <physiologicalReaction direction="left-to-right" evidence="11">
        <dbReference type="Rhea" id="RHEA:60877"/>
    </physiologicalReaction>
</comment>
<keyword evidence="7" id="KW-0378">Hydrolase</keyword>
<dbReference type="EC" id="3.6.1.22" evidence="5"/>
<comment type="similarity">
    <text evidence="4">Belongs to the Nudix hydrolase family. NudC subfamily.</text>
</comment>
<comment type="cofactor">
    <cofactor evidence="2">
        <name>Zn(2+)</name>
        <dbReference type="ChEBI" id="CHEBI:29105"/>
    </cofactor>
</comment>
<dbReference type="Gene3D" id="3.90.79.20">
    <property type="match status" value="1"/>
</dbReference>
<evidence type="ECO:0000256" key="4">
    <source>
        <dbReference type="ARBA" id="ARBA00009595"/>
    </source>
</evidence>
<dbReference type="InterPro" id="IPR049734">
    <property type="entry name" value="NudC-like_C"/>
</dbReference>
<dbReference type="GO" id="GO:0005829">
    <property type="term" value="C:cytosol"/>
    <property type="evidence" value="ECO:0007669"/>
    <property type="project" value="TreeGrafter"/>
</dbReference>
<dbReference type="GO" id="GO:0005777">
    <property type="term" value="C:peroxisome"/>
    <property type="evidence" value="ECO:0007669"/>
    <property type="project" value="TreeGrafter"/>
</dbReference>
<comment type="catalytic activity">
    <reaction evidence="17">
        <text>NADPH + H2O = reduced beta-nicotinamide D-ribonucleotide + adenosine 2',5'-bisphosphate + 2 H(+)</text>
        <dbReference type="Rhea" id="RHEA:60820"/>
        <dbReference type="ChEBI" id="CHEBI:15377"/>
        <dbReference type="ChEBI" id="CHEBI:15378"/>
        <dbReference type="ChEBI" id="CHEBI:57783"/>
        <dbReference type="ChEBI" id="CHEBI:90832"/>
        <dbReference type="ChEBI" id="CHEBI:194156"/>
    </reaction>
    <physiologicalReaction direction="left-to-right" evidence="17">
        <dbReference type="Rhea" id="RHEA:60821"/>
    </physiologicalReaction>
</comment>
<sequence length="453" mass="51202">MTNNITTQDLCKAIEENDLSKVRSILAIQDGEPSNCIDEQNSDGWSALMFAAKHNDVETAQNLIKRRANTTLQNHQGQTAVDIARHFKSKATVNILNSQKLLTSVNYPTVNYFSHAPLNRRADKRKDKTWLNEQMKNSQTKYIIFSKLKPLATKLSGENRFRLAVINYEKISEILGEEMEHIKNIVFLGVEESLLMPDSDGQVKQTNDDCAWFAVDVGEIDNASNKFLEACPDTLYLTPRPGFLQVHMEDATILAQARPILEWHQFNKFCPRCASEVSMEEGGYKQSCSNTECASNKRILNVSYPRMDPVGIMLVISQDGTECLLGRKPTFPAGMYSCLAGYMEPGESIEDAVRREVLEESGIHVGLVEYHSSQFWPYPAQLMIGCLAHATSDRVIVDKEELEDAQWFSMDIVRQACIKVVDHSKPPSLWFPPRQAIARQLIEHWVDLGSSRL</sequence>
<comment type="cofactor">
    <cofactor evidence="1">
        <name>Mg(2+)</name>
        <dbReference type="ChEBI" id="CHEBI:18420"/>
    </cofactor>
</comment>
<organism evidence="20 21">
    <name type="scientific">Paramuricea clavata</name>
    <name type="common">Red gorgonian</name>
    <name type="synonym">Violescent sea-whip</name>
    <dbReference type="NCBI Taxonomy" id="317549"/>
    <lineage>
        <taxon>Eukaryota</taxon>
        <taxon>Metazoa</taxon>
        <taxon>Cnidaria</taxon>
        <taxon>Anthozoa</taxon>
        <taxon>Octocorallia</taxon>
        <taxon>Malacalcyonacea</taxon>
        <taxon>Plexauridae</taxon>
        <taxon>Paramuricea</taxon>
    </lineage>
</organism>
<evidence type="ECO:0000256" key="3">
    <source>
        <dbReference type="ARBA" id="ARBA00004463"/>
    </source>
</evidence>
<dbReference type="SUPFAM" id="SSF55811">
    <property type="entry name" value="Nudix"/>
    <property type="match status" value="1"/>
</dbReference>
<comment type="subcellular location">
    <subcellularLocation>
        <location evidence="3">Cytoplasmic granule</location>
    </subcellularLocation>
</comment>
<dbReference type="Gene3D" id="1.25.40.20">
    <property type="entry name" value="Ankyrin repeat-containing domain"/>
    <property type="match status" value="1"/>
</dbReference>
<evidence type="ECO:0000256" key="1">
    <source>
        <dbReference type="ARBA" id="ARBA00001946"/>
    </source>
</evidence>
<dbReference type="SUPFAM" id="SSF48403">
    <property type="entry name" value="Ankyrin repeat"/>
    <property type="match status" value="1"/>
</dbReference>
<comment type="function">
    <text evidence="15">mRNA decapping enzyme that specifically removes the nicotinamide adenine dinucleotide (NAD) cap from a subset of mRNAs by hydrolyzing the diphosphate linkage to produce nicotinamide mononucleotide (NMN) and 5' monophosphate mRNA. The NAD-cap is present at the 5'-end of some RNAs; in contrast to the canonical N7 methylguanosine (m7G) cap, the NAD cap promotes mRNA decay. Preferentially acts on NAD-capped transcripts in response to nutrient stress. Also acts on free nicotinamide adenine dinucleotide molecules: hydrolyzes NAD(H) into NMN(H) and AMP, and NADPH into NMNH and 2',5'-ADP. May act to regulate the concentration of peroxisomal nicotinamide nucleotide cofactors required for oxidative metabolism in this organelle. Regulates the levels of circadian clock components PER1, PER2, PER3 and CRY2 in the liver.</text>
</comment>
<dbReference type="PROSITE" id="PS50088">
    <property type="entry name" value="ANK_REPEAT"/>
    <property type="match status" value="1"/>
</dbReference>
<dbReference type="Proteomes" id="UP001152795">
    <property type="component" value="Unassembled WGS sequence"/>
</dbReference>
<evidence type="ECO:0000256" key="5">
    <source>
        <dbReference type="ARBA" id="ARBA00012381"/>
    </source>
</evidence>
<keyword evidence="21" id="KW-1185">Reference proteome</keyword>